<feature type="domain" description="ABC transmembrane type-1" evidence="8">
    <location>
        <begin position="131"/>
        <end position="331"/>
    </location>
</feature>
<evidence type="ECO:0000256" key="3">
    <source>
        <dbReference type="ARBA" id="ARBA00022475"/>
    </source>
</evidence>
<dbReference type="EMBL" id="JBHLUH010000105">
    <property type="protein sequence ID" value="MFC0534228.1"/>
    <property type="molecule type" value="Genomic_DNA"/>
</dbReference>
<proteinExistence type="inferred from homology"/>
<evidence type="ECO:0000256" key="2">
    <source>
        <dbReference type="ARBA" id="ARBA00022448"/>
    </source>
</evidence>
<dbReference type="CDD" id="cd06261">
    <property type="entry name" value="TM_PBP2"/>
    <property type="match status" value="1"/>
</dbReference>
<keyword evidence="2 7" id="KW-0813">Transport</keyword>
<dbReference type="PANTHER" id="PTHR43163">
    <property type="entry name" value="DIPEPTIDE TRANSPORT SYSTEM PERMEASE PROTEIN DPPB-RELATED"/>
    <property type="match status" value="1"/>
</dbReference>
<evidence type="ECO:0000256" key="5">
    <source>
        <dbReference type="ARBA" id="ARBA00022989"/>
    </source>
</evidence>
<keyword evidence="10" id="KW-1185">Reference proteome</keyword>
<feature type="transmembrane region" description="Helical" evidence="7">
    <location>
        <begin position="137"/>
        <end position="157"/>
    </location>
</feature>
<comment type="subcellular location">
    <subcellularLocation>
        <location evidence="1 7">Cell membrane</location>
        <topology evidence="1 7">Multi-pass membrane protein</topology>
    </subcellularLocation>
</comment>
<keyword evidence="5 7" id="KW-1133">Transmembrane helix</keyword>
<dbReference type="PANTHER" id="PTHR43163:SF6">
    <property type="entry name" value="DIPEPTIDE TRANSPORT SYSTEM PERMEASE PROTEIN DPPB-RELATED"/>
    <property type="match status" value="1"/>
</dbReference>
<evidence type="ECO:0000256" key="7">
    <source>
        <dbReference type="RuleBase" id="RU363032"/>
    </source>
</evidence>
<dbReference type="PROSITE" id="PS50928">
    <property type="entry name" value="ABC_TM1"/>
    <property type="match status" value="1"/>
</dbReference>
<keyword evidence="6 7" id="KW-0472">Membrane</keyword>
<gene>
    <name evidence="9" type="ORF">ACFFIA_42240</name>
</gene>
<name>A0ABV6MIN7_9ACTN</name>
<evidence type="ECO:0000313" key="9">
    <source>
        <dbReference type="EMBL" id="MFC0534228.1"/>
    </source>
</evidence>
<dbReference type="Gene3D" id="1.10.3720.10">
    <property type="entry name" value="MetI-like"/>
    <property type="match status" value="1"/>
</dbReference>
<dbReference type="InterPro" id="IPR035906">
    <property type="entry name" value="MetI-like_sf"/>
</dbReference>
<comment type="similarity">
    <text evidence="7">Belongs to the binding-protein-dependent transport system permease family.</text>
</comment>
<dbReference type="Pfam" id="PF19300">
    <property type="entry name" value="BPD_transp_1_N"/>
    <property type="match status" value="1"/>
</dbReference>
<evidence type="ECO:0000256" key="6">
    <source>
        <dbReference type="ARBA" id="ARBA00023136"/>
    </source>
</evidence>
<evidence type="ECO:0000313" key="10">
    <source>
        <dbReference type="Proteomes" id="UP001589867"/>
    </source>
</evidence>
<comment type="caution">
    <text evidence="9">The sequence shown here is derived from an EMBL/GenBank/DDBJ whole genome shotgun (WGS) entry which is preliminary data.</text>
</comment>
<feature type="transmembrane region" description="Helical" evidence="7">
    <location>
        <begin position="208"/>
        <end position="227"/>
    </location>
</feature>
<reference evidence="9 10" key="1">
    <citation type="submission" date="2024-09" db="EMBL/GenBank/DDBJ databases">
        <authorList>
            <person name="Sun Q."/>
            <person name="Mori K."/>
        </authorList>
    </citation>
    <scope>NUCLEOTIDE SEQUENCE [LARGE SCALE GENOMIC DNA]</scope>
    <source>
        <strain evidence="9 10">TBRC 3947</strain>
    </source>
</reference>
<feature type="transmembrane region" description="Helical" evidence="7">
    <location>
        <begin position="44"/>
        <end position="65"/>
    </location>
</feature>
<sequence length="341" mass="36574">MSIAPPQRPAEVDAEHAESILQVSAAARVSAHRRFVARYVTEKVLSAVFVLWAAASLSFLAVHLAPGDPALMLMGEVKTPELRATIEADWGLDEPLITQYLDYFGRLLSGDLGYSYVQRVPVNEILFGPRLLNSAKLTVFAALLAVLLAVVVAVLSASRRGPGSALLNIVELTFASVPSFWLGLVLISVFAFGLGWFPVTAGSELQKLILPGFTLALPLAAVLAQVIREGIERSLEQPYSVTALMRGISHAQLKRRHALRHSLIPATTLAGWSVGGMLTGTVIVEQVFGRSGIGQATVTAVRQQDIPVVLGIALAAATIYVLVNTVVDILYVWIDPRLKAA</sequence>
<evidence type="ECO:0000256" key="1">
    <source>
        <dbReference type="ARBA" id="ARBA00004651"/>
    </source>
</evidence>
<feature type="transmembrane region" description="Helical" evidence="7">
    <location>
        <begin position="263"/>
        <end position="288"/>
    </location>
</feature>
<organism evidence="9 10">
    <name type="scientific">Phytohabitans kaempferiae</name>
    <dbReference type="NCBI Taxonomy" id="1620943"/>
    <lineage>
        <taxon>Bacteria</taxon>
        <taxon>Bacillati</taxon>
        <taxon>Actinomycetota</taxon>
        <taxon>Actinomycetes</taxon>
        <taxon>Micromonosporales</taxon>
        <taxon>Micromonosporaceae</taxon>
    </lineage>
</organism>
<dbReference type="InterPro" id="IPR045621">
    <property type="entry name" value="BPD_transp_1_N"/>
</dbReference>
<evidence type="ECO:0000259" key="8">
    <source>
        <dbReference type="PROSITE" id="PS50928"/>
    </source>
</evidence>
<dbReference type="Proteomes" id="UP001589867">
    <property type="component" value="Unassembled WGS sequence"/>
</dbReference>
<keyword evidence="4 7" id="KW-0812">Transmembrane</keyword>
<dbReference type="SUPFAM" id="SSF161098">
    <property type="entry name" value="MetI-like"/>
    <property type="match status" value="1"/>
</dbReference>
<feature type="transmembrane region" description="Helical" evidence="7">
    <location>
        <begin position="169"/>
        <end position="196"/>
    </location>
</feature>
<dbReference type="Pfam" id="PF00528">
    <property type="entry name" value="BPD_transp_1"/>
    <property type="match status" value="1"/>
</dbReference>
<dbReference type="RefSeq" id="WP_377262861.1">
    <property type="nucleotide sequence ID" value="NZ_JBHLUH010000105.1"/>
</dbReference>
<accession>A0ABV6MIN7</accession>
<dbReference type="InterPro" id="IPR000515">
    <property type="entry name" value="MetI-like"/>
</dbReference>
<evidence type="ECO:0000256" key="4">
    <source>
        <dbReference type="ARBA" id="ARBA00022692"/>
    </source>
</evidence>
<keyword evidence="3" id="KW-1003">Cell membrane</keyword>
<protein>
    <submittedName>
        <fullName evidence="9">ABC transporter permease</fullName>
    </submittedName>
</protein>
<feature type="transmembrane region" description="Helical" evidence="7">
    <location>
        <begin position="308"/>
        <end position="334"/>
    </location>
</feature>